<dbReference type="WBParaSite" id="PS1159_v2.g860.t1">
    <property type="protein sequence ID" value="PS1159_v2.g860.t1"/>
    <property type="gene ID" value="PS1159_v2.g860"/>
</dbReference>
<dbReference type="Proteomes" id="UP000887580">
    <property type="component" value="Unplaced"/>
</dbReference>
<organism evidence="1 2">
    <name type="scientific">Panagrolaimus sp. PS1159</name>
    <dbReference type="NCBI Taxonomy" id="55785"/>
    <lineage>
        <taxon>Eukaryota</taxon>
        <taxon>Metazoa</taxon>
        <taxon>Ecdysozoa</taxon>
        <taxon>Nematoda</taxon>
        <taxon>Chromadorea</taxon>
        <taxon>Rhabditida</taxon>
        <taxon>Tylenchina</taxon>
        <taxon>Panagrolaimomorpha</taxon>
        <taxon>Panagrolaimoidea</taxon>
        <taxon>Panagrolaimidae</taxon>
        <taxon>Panagrolaimus</taxon>
    </lineage>
</organism>
<protein>
    <submittedName>
        <fullName evidence="2">Uncharacterized protein</fullName>
    </submittedName>
</protein>
<proteinExistence type="predicted"/>
<reference evidence="2" key="1">
    <citation type="submission" date="2022-11" db="UniProtKB">
        <authorList>
            <consortium name="WormBaseParasite"/>
        </authorList>
    </citation>
    <scope>IDENTIFICATION</scope>
</reference>
<evidence type="ECO:0000313" key="2">
    <source>
        <dbReference type="WBParaSite" id="PS1159_v2.g860.t1"/>
    </source>
</evidence>
<evidence type="ECO:0000313" key="1">
    <source>
        <dbReference type="Proteomes" id="UP000887580"/>
    </source>
</evidence>
<name>A0AC35GTP3_9BILA</name>
<accession>A0AC35GTP3</accession>
<sequence length="246" mass="25827">MLFTALICSILLIQSVTGCYLNSCPYRRYGRNVRCAKCGPNGEGVCATDGVCCTSKACVSSLSCVGTPACSPRSCEVGTSAGFCVSPVMCCSQEFCQQNMKCLIGSAPGTFKLRKSDGFVVVEIRGGTEAFGFVSGPPFPLPPPEGGISERRRFLCCLRGETAAEGGCCCSLVEEVISGPLGIIETEFVVVAFMRKGDVLTARRLCRFCCCCCCSFEVSSRDFFGKLVFIICGGPGGIVDVGGGIG</sequence>